<proteinExistence type="predicted"/>
<feature type="region of interest" description="Disordered" evidence="1">
    <location>
        <begin position="1"/>
        <end position="21"/>
    </location>
</feature>
<dbReference type="AlphaFoldDB" id="A0AAV3UJD6"/>
<reference evidence="2 3" key="1">
    <citation type="journal article" date="2019" name="Int. J. Syst. Evol. Microbiol.">
        <title>The Global Catalogue of Microorganisms (GCM) 10K type strain sequencing project: providing services to taxonomists for standard genome sequencing and annotation.</title>
        <authorList>
            <consortium name="The Broad Institute Genomics Platform"/>
            <consortium name="The Broad Institute Genome Sequencing Center for Infectious Disease"/>
            <person name="Wu L."/>
            <person name="Ma J."/>
        </authorList>
    </citation>
    <scope>NUCLEOTIDE SEQUENCE [LARGE SCALE GENOMIC DNA]</scope>
    <source>
        <strain evidence="2 3">JCM 17504</strain>
    </source>
</reference>
<name>A0AAV3UJD6_9EURY</name>
<keyword evidence="3" id="KW-1185">Reference proteome</keyword>
<dbReference type="EMBL" id="BAABKX010000013">
    <property type="protein sequence ID" value="GAA5053426.1"/>
    <property type="molecule type" value="Genomic_DNA"/>
</dbReference>
<protein>
    <submittedName>
        <fullName evidence="2">Uncharacterized protein</fullName>
    </submittedName>
</protein>
<evidence type="ECO:0000313" key="3">
    <source>
        <dbReference type="Proteomes" id="UP001501729"/>
    </source>
</evidence>
<dbReference type="RefSeq" id="WP_227778142.1">
    <property type="nucleotide sequence ID" value="NZ_BAABKX010000013.1"/>
</dbReference>
<evidence type="ECO:0000313" key="2">
    <source>
        <dbReference type="EMBL" id="GAA5053426.1"/>
    </source>
</evidence>
<organism evidence="2 3">
    <name type="scientific">Haladaptatus pallidirubidus</name>
    <dbReference type="NCBI Taxonomy" id="1008152"/>
    <lineage>
        <taxon>Archaea</taxon>
        <taxon>Methanobacteriati</taxon>
        <taxon>Methanobacteriota</taxon>
        <taxon>Stenosarchaea group</taxon>
        <taxon>Halobacteria</taxon>
        <taxon>Halobacteriales</taxon>
        <taxon>Haladaptataceae</taxon>
        <taxon>Haladaptatus</taxon>
    </lineage>
</organism>
<comment type="caution">
    <text evidence="2">The sequence shown here is derived from an EMBL/GenBank/DDBJ whole genome shotgun (WGS) entry which is preliminary data.</text>
</comment>
<accession>A0AAV3UJD6</accession>
<dbReference type="GeneID" id="68616879"/>
<dbReference type="Proteomes" id="UP001501729">
    <property type="component" value="Unassembled WGS sequence"/>
</dbReference>
<sequence>MLDSVSPDANRLTEARTSRKTHPVVRLLPGTNESEAGYLRVRSMMGAETASTAEGTRGVCALISEQRLAGYATFE</sequence>
<gene>
    <name evidence="2" type="ORF">GCM10025751_30680</name>
</gene>
<evidence type="ECO:0000256" key="1">
    <source>
        <dbReference type="SAM" id="MobiDB-lite"/>
    </source>
</evidence>